<organism evidence="1 2">
    <name type="scientific">Romanomermis culicivorax</name>
    <name type="common">Nematode worm</name>
    <dbReference type="NCBI Taxonomy" id="13658"/>
    <lineage>
        <taxon>Eukaryota</taxon>
        <taxon>Metazoa</taxon>
        <taxon>Ecdysozoa</taxon>
        <taxon>Nematoda</taxon>
        <taxon>Enoplea</taxon>
        <taxon>Dorylaimia</taxon>
        <taxon>Mermithida</taxon>
        <taxon>Mermithoidea</taxon>
        <taxon>Mermithidae</taxon>
        <taxon>Romanomermis</taxon>
    </lineage>
</organism>
<keyword evidence="1" id="KW-1185">Reference proteome</keyword>
<evidence type="ECO:0000313" key="1">
    <source>
        <dbReference type="Proteomes" id="UP000887565"/>
    </source>
</evidence>
<dbReference type="WBParaSite" id="nRc.2.0.1.t11814-RA">
    <property type="protein sequence ID" value="nRc.2.0.1.t11814-RA"/>
    <property type="gene ID" value="nRc.2.0.1.g11814"/>
</dbReference>
<accession>A0A915ICA2</accession>
<protein>
    <submittedName>
        <fullName evidence="2">Ycf15</fullName>
    </submittedName>
</protein>
<reference evidence="2" key="1">
    <citation type="submission" date="2022-11" db="UniProtKB">
        <authorList>
            <consortium name="WormBaseParasite"/>
        </authorList>
    </citation>
    <scope>IDENTIFICATION</scope>
</reference>
<proteinExistence type="predicted"/>
<dbReference type="Proteomes" id="UP000887565">
    <property type="component" value="Unplaced"/>
</dbReference>
<evidence type="ECO:0000313" key="2">
    <source>
        <dbReference type="WBParaSite" id="nRc.2.0.1.t11814-RA"/>
    </source>
</evidence>
<dbReference type="AlphaFoldDB" id="A0A915ICA2"/>
<sequence length="59" mass="6940">MKTKVIYTCLFWRNGTEREEIGTTFLNEREIFVPFGSGYHRSFSRKLHSLVTPSCRLKA</sequence>
<name>A0A915ICA2_ROMCU</name>